<dbReference type="FunFam" id="3.40.640.10:FF:000009">
    <property type="entry name" value="Cystathionine gamma-synthase homolog"/>
    <property type="match status" value="1"/>
</dbReference>
<dbReference type="EMBL" id="CP024955">
    <property type="protein sequence ID" value="ATY84024.1"/>
    <property type="molecule type" value="Genomic_DNA"/>
</dbReference>
<dbReference type="Gene3D" id="3.90.1150.10">
    <property type="entry name" value="Aspartate Aminotransferase, domain 1"/>
    <property type="match status" value="1"/>
</dbReference>
<dbReference type="Proteomes" id="UP000231932">
    <property type="component" value="Chromosome"/>
</dbReference>
<dbReference type="GO" id="GO:0016846">
    <property type="term" value="F:carbon-sulfur lyase activity"/>
    <property type="evidence" value="ECO:0007669"/>
    <property type="project" value="TreeGrafter"/>
</dbReference>
<sequence length="393" mass="42824">MRIDTRCSQAGTRRDPITGAISLPIHHATTYAHPGLGSSTGFDYTRTSNPTRLALEETIAALHGGCRGFAFASGMAAIDAIGRLFRPGDHLVLSDDLYGGTYRLFERLFRPLGLETTYVNTSDLRAVAKQIRPHTRALFVETPTNPTLKIADLRGLARLAHERGAWLIVDNTFMTPYLQRPLELGADIVVESATKYLGGHNDVLAGTVVVKSEALADSLAFIQNSIGAVLGPQDAWLLLRGVKTLHVRMDRHESNARALAEWLKAHPRVSRVYYPGLPDHPGHAVHRAQASGWGGMIAFEVANNRWVPPILAHLRVITFAESLGGTESLITYPAVQTHADVPPDVRQRLGVTDSLLRLSVGLEHIDDLIQDLDQALALAASAQVEESARKVTC</sequence>
<dbReference type="EC" id="2.5.1.48" evidence="6"/>
<reference evidence="7" key="1">
    <citation type="submission" date="2017-11" db="EMBL/GenBank/DDBJ databases">
        <title>Complete Genome Sequence of Kyrpidia sp. Strain EA-1, a thermophilic, hydrogen-oxidizing Bacterium, isolated from the Azores.</title>
        <authorList>
            <person name="Reiner J.E."/>
            <person name="Lapp C.J."/>
            <person name="Bunk B."/>
            <person name="Gescher J."/>
        </authorList>
    </citation>
    <scope>NUCLEOTIDE SEQUENCE [LARGE SCALE GENOMIC DNA]</scope>
    <source>
        <strain evidence="7">EA-1</strain>
    </source>
</reference>
<feature type="modified residue" description="N6-(pyridoxal phosphate)lysine" evidence="4">
    <location>
        <position position="195"/>
    </location>
</feature>
<evidence type="ECO:0000256" key="5">
    <source>
        <dbReference type="RuleBase" id="RU362118"/>
    </source>
</evidence>
<dbReference type="GO" id="GO:0009086">
    <property type="term" value="P:methionine biosynthetic process"/>
    <property type="evidence" value="ECO:0007669"/>
    <property type="project" value="UniProtKB-ARBA"/>
</dbReference>
<dbReference type="PANTHER" id="PTHR11808:SF90">
    <property type="entry name" value="CYSTATHIONINE GAMMA-SYNTHASE"/>
    <property type="match status" value="1"/>
</dbReference>
<evidence type="ECO:0000256" key="1">
    <source>
        <dbReference type="ARBA" id="ARBA00001933"/>
    </source>
</evidence>
<evidence type="ECO:0000256" key="3">
    <source>
        <dbReference type="ARBA" id="ARBA00022898"/>
    </source>
</evidence>
<dbReference type="InterPro" id="IPR015424">
    <property type="entry name" value="PyrdxlP-dep_Trfase"/>
</dbReference>
<evidence type="ECO:0000256" key="2">
    <source>
        <dbReference type="ARBA" id="ARBA00009077"/>
    </source>
</evidence>
<proteinExistence type="inferred from homology"/>
<dbReference type="GO" id="GO:0003962">
    <property type="term" value="F:cystathionine gamma-synthase activity"/>
    <property type="evidence" value="ECO:0007669"/>
    <property type="project" value="UniProtKB-EC"/>
</dbReference>
<dbReference type="PROSITE" id="PS00868">
    <property type="entry name" value="CYS_MET_METAB_PP"/>
    <property type="match status" value="1"/>
</dbReference>
<keyword evidence="6" id="KW-0808">Transferase</keyword>
<dbReference type="GO" id="GO:0005737">
    <property type="term" value="C:cytoplasm"/>
    <property type="evidence" value="ECO:0007669"/>
    <property type="project" value="TreeGrafter"/>
</dbReference>
<dbReference type="Pfam" id="PF01053">
    <property type="entry name" value="Cys_Met_Meta_PP"/>
    <property type="match status" value="1"/>
</dbReference>
<dbReference type="PIRSF" id="PIRSF001434">
    <property type="entry name" value="CGS"/>
    <property type="match status" value="1"/>
</dbReference>
<gene>
    <name evidence="6" type="ORF">CVV65_02865</name>
</gene>
<accession>A0A2K8N3H6</accession>
<dbReference type="InterPro" id="IPR000277">
    <property type="entry name" value="Cys/Met-Metab_PyrdxlP-dep_enz"/>
</dbReference>
<evidence type="ECO:0000256" key="4">
    <source>
        <dbReference type="PIRSR" id="PIRSR001434-2"/>
    </source>
</evidence>
<evidence type="ECO:0000313" key="6">
    <source>
        <dbReference type="EMBL" id="ATY84024.1"/>
    </source>
</evidence>
<dbReference type="InterPro" id="IPR015422">
    <property type="entry name" value="PyrdxlP-dep_Trfase_small"/>
</dbReference>
<dbReference type="InterPro" id="IPR015421">
    <property type="entry name" value="PyrdxlP-dep_Trfase_major"/>
</dbReference>
<keyword evidence="3 4" id="KW-0663">Pyridoxal phosphate</keyword>
<dbReference type="GO" id="GO:0019346">
    <property type="term" value="P:transsulfuration"/>
    <property type="evidence" value="ECO:0007669"/>
    <property type="project" value="InterPro"/>
</dbReference>
<comment type="similarity">
    <text evidence="2 5">Belongs to the trans-sulfuration enzymes family.</text>
</comment>
<dbReference type="KEGG" id="kyr:CVV65_02865"/>
<dbReference type="Gene3D" id="3.40.640.10">
    <property type="entry name" value="Type I PLP-dependent aspartate aminotransferase-like (Major domain)"/>
    <property type="match status" value="1"/>
</dbReference>
<dbReference type="OrthoDB" id="9803887at2"/>
<name>A0A2K8N3H6_9BACL</name>
<comment type="cofactor">
    <cofactor evidence="1 5">
        <name>pyridoxal 5'-phosphate</name>
        <dbReference type="ChEBI" id="CHEBI:597326"/>
    </cofactor>
</comment>
<dbReference type="CDD" id="cd00614">
    <property type="entry name" value="CGS_like"/>
    <property type="match status" value="1"/>
</dbReference>
<dbReference type="PANTHER" id="PTHR11808">
    <property type="entry name" value="TRANS-SULFURATION ENZYME FAMILY MEMBER"/>
    <property type="match status" value="1"/>
</dbReference>
<dbReference type="GO" id="GO:0030170">
    <property type="term" value="F:pyridoxal phosphate binding"/>
    <property type="evidence" value="ECO:0007669"/>
    <property type="project" value="InterPro"/>
</dbReference>
<organism evidence="6 7">
    <name type="scientific">Kyrpidia spormannii</name>
    <dbReference type="NCBI Taxonomy" id="2055160"/>
    <lineage>
        <taxon>Bacteria</taxon>
        <taxon>Bacillati</taxon>
        <taxon>Bacillota</taxon>
        <taxon>Bacilli</taxon>
        <taxon>Bacillales</taxon>
        <taxon>Alicyclobacillaceae</taxon>
        <taxon>Kyrpidia</taxon>
    </lineage>
</organism>
<dbReference type="InterPro" id="IPR054542">
    <property type="entry name" value="Cys_met_metab_PP"/>
</dbReference>
<dbReference type="AlphaFoldDB" id="A0A2K8N3H6"/>
<dbReference type="RefSeq" id="WP_100666857.1">
    <property type="nucleotide sequence ID" value="NZ_CP024955.1"/>
</dbReference>
<dbReference type="FunFam" id="3.90.1150.10:FF:000033">
    <property type="entry name" value="Cystathionine gamma-synthase"/>
    <property type="match status" value="1"/>
</dbReference>
<dbReference type="SUPFAM" id="SSF53383">
    <property type="entry name" value="PLP-dependent transferases"/>
    <property type="match status" value="1"/>
</dbReference>
<protein>
    <submittedName>
        <fullName evidence="6">Cystathionine gamma-synthase</fullName>
        <ecNumber evidence="6">2.5.1.48</ecNumber>
    </submittedName>
</protein>
<evidence type="ECO:0000313" key="7">
    <source>
        <dbReference type="Proteomes" id="UP000231932"/>
    </source>
</evidence>
<keyword evidence="7" id="KW-1185">Reference proteome</keyword>